<keyword evidence="2" id="KW-1185">Reference proteome</keyword>
<evidence type="ECO:0000313" key="1">
    <source>
        <dbReference type="EMBL" id="MCD1293863.1"/>
    </source>
</evidence>
<reference evidence="1 2" key="1">
    <citation type="submission" date="2017-11" db="EMBL/GenBank/DDBJ databases">
        <title>Isolation and Characterization of Family Methanocellaceae Species from Potential Methane Hydrate Area Offshore Southwestern Taiwan.</title>
        <authorList>
            <person name="Zhang W.-L."/>
            <person name="Chen W.-C."/>
            <person name="Lai M.-C."/>
            <person name="Chen S.-C."/>
        </authorList>
    </citation>
    <scope>NUCLEOTIDE SEQUENCE [LARGE SCALE GENOMIC DNA]</scope>
    <source>
        <strain evidence="1 2">CWC-04</strain>
    </source>
</reference>
<organism evidence="1 2">
    <name type="scientific">Methanooceanicella nereidis</name>
    <dbReference type="NCBI Taxonomy" id="2052831"/>
    <lineage>
        <taxon>Archaea</taxon>
        <taxon>Methanobacteriati</taxon>
        <taxon>Methanobacteriota</taxon>
        <taxon>Stenosarchaea group</taxon>
        <taxon>Methanomicrobia</taxon>
        <taxon>Methanocellales</taxon>
        <taxon>Methanocellaceae</taxon>
        <taxon>Methanooceanicella</taxon>
    </lineage>
</organism>
<dbReference type="NCBIfam" id="TIGR04256">
    <property type="entry name" value="GxxExxY"/>
    <property type="match status" value="1"/>
</dbReference>
<dbReference type="AlphaFoldDB" id="A0AAP2W525"/>
<proteinExistence type="predicted"/>
<gene>
    <name evidence="1" type="ORF">CUJ83_02475</name>
</gene>
<name>A0AAP2W525_9EURY</name>
<evidence type="ECO:0000313" key="2">
    <source>
        <dbReference type="Proteomes" id="UP001320159"/>
    </source>
</evidence>
<dbReference type="EMBL" id="PGCK01000002">
    <property type="protein sequence ID" value="MCD1293863.1"/>
    <property type="molecule type" value="Genomic_DNA"/>
</dbReference>
<sequence>MDFDEERSGRRVAEYVLNERKARDFQPIPEETERIVKEVVDACFSVHYETGSGLLESVYEDCLLEELRMRGIFSESQVEIPLKYKGTKIRSRLRLDLLVENQIIIELKAIDSILPLHKSQLITYLKLSGNRVGLIVNFNAQHLRDGISRIVY</sequence>
<dbReference type="Pfam" id="PF13366">
    <property type="entry name" value="PDDEXK_3"/>
    <property type="match status" value="1"/>
</dbReference>
<comment type="caution">
    <text evidence="1">The sequence shown here is derived from an EMBL/GenBank/DDBJ whole genome shotgun (WGS) entry which is preliminary data.</text>
</comment>
<dbReference type="Proteomes" id="UP001320159">
    <property type="component" value="Unassembled WGS sequence"/>
</dbReference>
<dbReference type="InterPro" id="IPR026350">
    <property type="entry name" value="GxxExxY"/>
</dbReference>
<dbReference type="RefSeq" id="WP_230740278.1">
    <property type="nucleotide sequence ID" value="NZ_PGCK01000002.1"/>
</dbReference>
<protein>
    <submittedName>
        <fullName evidence="1">GxxExxY protein</fullName>
    </submittedName>
</protein>
<accession>A0AAP2W525</accession>